<proteinExistence type="predicted"/>
<dbReference type="PROSITE" id="PS50035">
    <property type="entry name" value="PLD"/>
    <property type="match status" value="2"/>
</dbReference>
<dbReference type="SMART" id="SM00155">
    <property type="entry name" value="PLDc"/>
    <property type="match status" value="2"/>
</dbReference>
<dbReference type="PANTHER" id="PTHR43856:SF1">
    <property type="entry name" value="MITOCHONDRIAL CARDIOLIPIN HYDROLASE"/>
    <property type="match status" value="1"/>
</dbReference>
<evidence type="ECO:0000256" key="4">
    <source>
        <dbReference type="SAM" id="MobiDB-lite"/>
    </source>
</evidence>
<dbReference type="RefSeq" id="WP_343775244.1">
    <property type="nucleotide sequence ID" value="NZ_BAAADV010000007.1"/>
</dbReference>
<evidence type="ECO:0000256" key="3">
    <source>
        <dbReference type="ARBA" id="ARBA00023098"/>
    </source>
</evidence>
<keyword evidence="2" id="KW-0442">Lipid degradation</keyword>
<dbReference type="SUPFAM" id="SSF56024">
    <property type="entry name" value="Phospholipase D/nuclease"/>
    <property type="match status" value="2"/>
</dbReference>
<accession>A0AAV3TDS1</accession>
<dbReference type="CDD" id="cd09128">
    <property type="entry name" value="PLDc_unchar1_2"/>
    <property type="match status" value="1"/>
</dbReference>
<keyword evidence="8" id="KW-1185">Reference proteome</keyword>
<dbReference type="GO" id="GO:0016042">
    <property type="term" value="P:lipid catabolic process"/>
    <property type="evidence" value="ECO:0007669"/>
    <property type="project" value="UniProtKB-KW"/>
</dbReference>
<feature type="domain" description="PLD phosphodiesterase" evidence="6">
    <location>
        <begin position="299"/>
        <end position="325"/>
    </location>
</feature>
<dbReference type="PANTHER" id="PTHR43856">
    <property type="entry name" value="CARDIOLIPIN HYDROLASE"/>
    <property type="match status" value="1"/>
</dbReference>
<comment type="caution">
    <text evidence="7">The sequence shown here is derived from an EMBL/GenBank/DDBJ whole genome shotgun (WGS) entry which is preliminary data.</text>
</comment>
<evidence type="ECO:0000259" key="6">
    <source>
        <dbReference type="PROSITE" id="PS50035"/>
    </source>
</evidence>
<protein>
    <submittedName>
        <fullName evidence="7">Phospholipase D-like domain-containing protein</fullName>
    </submittedName>
</protein>
<dbReference type="EMBL" id="BAAADV010000007">
    <property type="protein sequence ID" value="GAA0681136.1"/>
    <property type="molecule type" value="Genomic_DNA"/>
</dbReference>
<keyword evidence="5" id="KW-1133">Transmembrane helix</keyword>
<feature type="region of interest" description="Disordered" evidence="4">
    <location>
        <begin position="168"/>
        <end position="190"/>
    </location>
</feature>
<sequence length="578" mass="61464">MSDRRSRVVAALVAVALVATAVGAPILAGAADPAPSSESAETTPTDAANRSDAGAERQPRIVSLYPNPVADGDDGEYVVIDVPSTTNLTGWTLGDGDRDLARLPNETVQGTVTASVDPGIAQNTTGDAVTALSGRLRLANGGERVALRRNGTLVDAAAYDSAPEGELWRRDRGGASGVAASDGEATAASNGTWTPLGATDFEPATATPDAVTAFALPDAPELPVDRIERAEERVLLAGYTFSDQRVADALIDARDRGVRVEVAVDAEPVGGVTERQVRALDRLVEAGIDVVAIGGERARYRFHHPKYAVIDDEALVTTENWKPAGTGGHSSRGWGVVVHGADTAASLREVFDADVGWRDAVPWSEYRTDVDPEPATPANGSFPRRVTPERMDADAVRLLTAPDNAESELEALLADANDSILIQQVSIGGRDNPLLDATLDAARRGVSVRILLSSAWYAEEENRKLADWLERRAAAEDLDLRVKLADPRGRYEKIHAKGVVVDEESAVIGSVNWNNNSLRENREVAVVVEGPEPGEYYADLFRADWRGGIERLPVGLGAALGMGMIVAVAAARRRVEFE</sequence>
<dbReference type="GO" id="GO:0016891">
    <property type="term" value="F:RNA endonuclease activity producing 5'-phosphomonoesters, hydrolytic mechanism"/>
    <property type="evidence" value="ECO:0007669"/>
    <property type="project" value="TreeGrafter"/>
</dbReference>
<evidence type="ECO:0000256" key="2">
    <source>
        <dbReference type="ARBA" id="ARBA00022963"/>
    </source>
</evidence>
<dbReference type="Pfam" id="PF13091">
    <property type="entry name" value="PLDc_2"/>
    <property type="match status" value="2"/>
</dbReference>
<dbReference type="InterPro" id="IPR025202">
    <property type="entry name" value="PLD-like_dom"/>
</dbReference>
<reference evidence="7 8" key="1">
    <citation type="journal article" date="2019" name="Int. J. Syst. Evol. Microbiol.">
        <title>The Global Catalogue of Microorganisms (GCM) 10K type strain sequencing project: providing services to taxonomists for standard genome sequencing and annotation.</title>
        <authorList>
            <consortium name="The Broad Institute Genomics Platform"/>
            <consortium name="The Broad Institute Genome Sequencing Center for Infectious Disease"/>
            <person name="Wu L."/>
            <person name="Ma J."/>
        </authorList>
    </citation>
    <scope>NUCLEOTIDE SEQUENCE [LARGE SCALE GENOMIC DNA]</scope>
    <source>
        <strain evidence="7 8">JCM 16328</strain>
    </source>
</reference>
<evidence type="ECO:0000256" key="5">
    <source>
        <dbReference type="SAM" id="Phobius"/>
    </source>
</evidence>
<evidence type="ECO:0000313" key="8">
    <source>
        <dbReference type="Proteomes" id="UP001500420"/>
    </source>
</evidence>
<feature type="domain" description="PLD phosphodiesterase" evidence="6">
    <location>
        <begin position="490"/>
        <end position="517"/>
    </location>
</feature>
<dbReference type="InterPro" id="IPR051406">
    <property type="entry name" value="PLD_domain"/>
</dbReference>
<gene>
    <name evidence="7" type="ORF">GCM10009020_32680</name>
</gene>
<dbReference type="Gene3D" id="3.30.870.10">
    <property type="entry name" value="Endonuclease Chain A"/>
    <property type="match status" value="2"/>
</dbReference>
<keyword evidence="5" id="KW-0472">Membrane</keyword>
<evidence type="ECO:0000313" key="7">
    <source>
        <dbReference type="EMBL" id="GAA0681136.1"/>
    </source>
</evidence>
<feature type="compositionally biased region" description="Low complexity" evidence="4">
    <location>
        <begin position="28"/>
        <end position="41"/>
    </location>
</feature>
<dbReference type="Proteomes" id="UP001500420">
    <property type="component" value="Unassembled WGS sequence"/>
</dbReference>
<keyword evidence="1" id="KW-0378">Hydrolase</keyword>
<feature type="transmembrane region" description="Helical" evidence="5">
    <location>
        <begin position="552"/>
        <end position="571"/>
    </location>
</feature>
<dbReference type="InterPro" id="IPR001736">
    <property type="entry name" value="PLipase_D/transphosphatidylase"/>
</dbReference>
<feature type="region of interest" description="Disordered" evidence="4">
    <location>
        <begin position="28"/>
        <end position="67"/>
    </location>
</feature>
<keyword evidence="3" id="KW-0443">Lipid metabolism</keyword>
<name>A0AAV3TDS1_9EURY</name>
<evidence type="ECO:0000256" key="1">
    <source>
        <dbReference type="ARBA" id="ARBA00022801"/>
    </source>
</evidence>
<organism evidence="7 8">
    <name type="scientific">Natronoarchaeum mannanilyticum</name>
    <dbReference type="NCBI Taxonomy" id="926360"/>
    <lineage>
        <taxon>Archaea</taxon>
        <taxon>Methanobacteriati</taxon>
        <taxon>Methanobacteriota</taxon>
        <taxon>Stenosarchaea group</taxon>
        <taxon>Halobacteria</taxon>
        <taxon>Halobacteriales</taxon>
        <taxon>Natronoarchaeaceae</taxon>
    </lineage>
</organism>
<dbReference type="AlphaFoldDB" id="A0AAV3TDS1"/>
<keyword evidence="5" id="KW-0812">Transmembrane</keyword>